<dbReference type="OrthoDB" id="676503at2"/>
<sequence>MSLKKLYFILFFVFLSRELYSQEDTTYVNRVLQKNIIGKEFLFKQDQGSTRLKYLGNVKTKSGSVYKVINSTYVFGLYQDSQRASCRILLFDKSNKYIGRYEVGGIWYLPNSIEKNQLIFKLSGECNQTTKISFEEGIPDQLYVLCTKQSGDIFSFERE</sequence>
<dbReference type="EMBL" id="CP023777">
    <property type="protein sequence ID" value="ATL47518.1"/>
    <property type="molecule type" value="Genomic_DNA"/>
</dbReference>
<dbReference type="KEGG" id="cbae:COR50_10255"/>
<gene>
    <name evidence="1" type="ORF">COR50_10255</name>
</gene>
<accession>A0A291QU72</accession>
<reference evidence="1 2" key="1">
    <citation type="submission" date="2017-10" db="EMBL/GenBank/DDBJ databases">
        <title>Paenichitinophaga pekingensis gen. nov., sp. nov., isolated from activated sludge.</title>
        <authorList>
            <person name="Jin D."/>
            <person name="Kong X."/>
            <person name="Deng Y."/>
            <person name="Bai Z."/>
        </authorList>
    </citation>
    <scope>NUCLEOTIDE SEQUENCE [LARGE SCALE GENOMIC DNA]</scope>
    <source>
        <strain evidence="1 2">13</strain>
    </source>
</reference>
<dbReference type="AlphaFoldDB" id="A0A291QU72"/>
<evidence type="ECO:0000313" key="1">
    <source>
        <dbReference type="EMBL" id="ATL47518.1"/>
    </source>
</evidence>
<protein>
    <submittedName>
        <fullName evidence="1">Uncharacterized protein</fullName>
    </submittedName>
</protein>
<name>A0A291QU72_9BACT</name>
<keyword evidence="2" id="KW-1185">Reference proteome</keyword>
<organism evidence="1 2">
    <name type="scientific">Chitinophaga caeni</name>
    <dbReference type="NCBI Taxonomy" id="2029983"/>
    <lineage>
        <taxon>Bacteria</taxon>
        <taxon>Pseudomonadati</taxon>
        <taxon>Bacteroidota</taxon>
        <taxon>Chitinophagia</taxon>
        <taxon>Chitinophagales</taxon>
        <taxon>Chitinophagaceae</taxon>
        <taxon>Chitinophaga</taxon>
    </lineage>
</organism>
<dbReference type="RefSeq" id="WP_098193895.1">
    <property type="nucleotide sequence ID" value="NZ_CP023777.1"/>
</dbReference>
<proteinExistence type="predicted"/>
<evidence type="ECO:0000313" key="2">
    <source>
        <dbReference type="Proteomes" id="UP000220133"/>
    </source>
</evidence>
<dbReference type="Proteomes" id="UP000220133">
    <property type="component" value="Chromosome"/>
</dbReference>